<evidence type="ECO:0000313" key="2">
    <source>
        <dbReference type="EMBL" id="KAF1837426.1"/>
    </source>
</evidence>
<sequence length="86" mass="9797">MSDKPSKPQIPDYYSDLAIHCDATSIQIKKAFHKLALKHHPDRKAFQNHNLASKHQSDKKGVTTTRWGSARLCPCMYMCMPGKREA</sequence>
<keyword evidence="3" id="KW-1185">Reference proteome</keyword>
<evidence type="ECO:0000313" key="3">
    <source>
        <dbReference type="Proteomes" id="UP000800040"/>
    </source>
</evidence>
<dbReference type="Proteomes" id="UP000800040">
    <property type="component" value="Unassembled WGS sequence"/>
</dbReference>
<evidence type="ECO:0000259" key="1">
    <source>
        <dbReference type="PROSITE" id="PS50076"/>
    </source>
</evidence>
<dbReference type="PROSITE" id="PS50076">
    <property type="entry name" value="DNAJ_2"/>
    <property type="match status" value="1"/>
</dbReference>
<dbReference type="SUPFAM" id="SSF46565">
    <property type="entry name" value="Chaperone J-domain"/>
    <property type="match status" value="1"/>
</dbReference>
<accession>A0A6A5KQS7</accession>
<protein>
    <recommendedName>
        <fullName evidence="1">J domain-containing protein</fullName>
    </recommendedName>
</protein>
<dbReference type="InterPro" id="IPR036869">
    <property type="entry name" value="J_dom_sf"/>
</dbReference>
<dbReference type="PRINTS" id="PR00625">
    <property type="entry name" value="JDOMAIN"/>
</dbReference>
<organism evidence="2 3">
    <name type="scientific">Decorospora gaudefroyi</name>
    <dbReference type="NCBI Taxonomy" id="184978"/>
    <lineage>
        <taxon>Eukaryota</taxon>
        <taxon>Fungi</taxon>
        <taxon>Dikarya</taxon>
        <taxon>Ascomycota</taxon>
        <taxon>Pezizomycotina</taxon>
        <taxon>Dothideomycetes</taxon>
        <taxon>Pleosporomycetidae</taxon>
        <taxon>Pleosporales</taxon>
        <taxon>Pleosporineae</taxon>
        <taxon>Pleosporaceae</taxon>
        <taxon>Decorospora</taxon>
    </lineage>
</organism>
<proteinExistence type="predicted"/>
<dbReference type="AlphaFoldDB" id="A0A6A5KQS7"/>
<feature type="non-terminal residue" evidence="2">
    <location>
        <position position="86"/>
    </location>
</feature>
<dbReference type="Gene3D" id="1.10.287.110">
    <property type="entry name" value="DnaJ domain"/>
    <property type="match status" value="1"/>
</dbReference>
<dbReference type="EMBL" id="ML975262">
    <property type="protein sequence ID" value="KAF1837426.1"/>
    <property type="molecule type" value="Genomic_DNA"/>
</dbReference>
<gene>
    <name evidence="2" type="ORF">BDW02DRAFT_566087</name>
</gene>
<dbReference type="InterPro" id="IPR001623">
    <property type="entry name" value="DnaJ_domain"/>
</dbReference>
<name>A0A6A5KQS7_9PLEO</name>
<dbReference type="CDD" id="cd06257">
    <property type="entry name" value="DnaJ"/>
    <property type="match status" value="1"/>
</dbReference>
<dbReference type="Pfam" id="PF00226">
    <property type="entry name" value="DnaJ"/>
    <property type="match status" value="1"/>
</dbReference>
<reference evidence="2" key="1">
    <citation type="submission" date="2020-01" db="EMBL/GenBank/DDBJ databases">
        <authorList>
            <consortium name="DOE Joint Genome Institute"/>
            <person name="Haridas S."/>
            <person name="Albert R."/>
            <person name="Binder M."/>
            <person name="Bloem J."/>
            <person name="Labutti K."/>
            <person name="Salamov A."/>
            <person name="Andreopoulos B."/>
            <person name="Baker S.E."/>
            <person name="Barry K."/>
            <person name="Bills G."/>
            <person name="Bluhm B.H."/>
            <person name="Cannon C."/>
            <person name="Castanera R."/>
            <person name="Culley D.E."/>
            <person name="Daum C."/>
            <person name="Ezra D."/>
            <person name="Gonzalez J.B."/>
            <person name="Henrissat B."/>
            <person name="Kuo A."/>
            <person name="Liang C."/>
            <person name="Lipzen A."/>
            <person name="Lutzoni F."/>
            <person name="Magnuson J."/>
            <person name="Mondo S."/>
            <person name="Nolan M."/>
            <person name="Ohm R."/>
            <person name="Pangilinan J."/>
            <person name="Park H.-J."/>
            <person name="Ramirez L."/>
            <person name="Alfaro M."/>
            <person name="Sun H."/>
            <person name="Tritt A."/>
            <person name="Yoshinaga Y."/>
            <person name="Zwiers L.-H."/>
            <person name="Turgeon B.G."/>
            <person name="Goodwin S.B."/>
            <person name="Spatafora J.W."/>
            <person name="Crous P.W."/>
            <person name="Grigoriev I.V."/>
        </authorList>
    </citation>
    <scope>NUCLEOTIDE SEQUENCE</scope>
    <source>
        <strain evidence="2">P77</strain>
    </source>
</reference>
<feature type="domain" description="J" evidence="1">
    <location>
        <begin position="12"/>
        <end position="61"/>
    </location>
</feature>